<reference evidence="3 4" key="1">
    <citation type="submission" date="2018-07" db="EMBL/GenBank/DDBJ databases">
        <title>Draft Genome Assemblies for Five Robust Yarrowia lipolytica Strains Exhibiting High Lipid Production and Pentose Sugar Utilization and Sugar Alcohol Secretion from Undetoxified Lignocellulosic Biomass Hydrolysates.</title>
        <authorList>
            <consortium name="DOE Joint Genome Institute"/>
            <person name="Walker C."/>
            <person name="Ryu S."/>
            <person name="Na H."/>
            <person name="Zane M."/>
            <person name="LaButti K."/>
            <person name="Lipzen A."/>
            <person name="Haridas S."/>
            <person name="Barry K."/>
            <person name="Grigoriev I.V."/>
            <person name="Quarterman J."/>
            <person name="Slininger P."/>
            <person name="Dien B."/>
            <person name="Trinh C.T."/>
        </authorList>
    </citation>
    <scope>NUCLEOTIDE SEQUENCE [LARGE SCALE GENOMIC DNA]</scope>
    <source>
        <strain evidence="3 4">YB392</strain>
    </source>
</reference>
<dbReference type="InterPro" id="IPR027417">
    <property type="entry name" value="P-loop_NTPase"/>
</dbReference>
<dbReference type="CDD" id="cd00009">
    <property type="entry name" value="AAA"/>
    <property type="match status" value="1"/>
</dbReference>
<dbReference type="VEuPathDB" id="FungiDB:YALI0_D24123g"/>
<evidence type="ECO:0000259" key="2">
    <source>
        <dbReference type="SMART" id="SM00382"/>
    </source>
</evidence>
<dbReference type="PANTHER" id="PTHR23389">
    <property type="entry name" value="CHROMOSOME TRANSMISSION FIDELITY FACTOR 18"/>
    <property type="match status" value="1"/>
</dbReference>
<feature type="compositionally biased region" description="Low complexity" evidence="1">
    <location>
        <begin position="110"/>
        <end position="119"/>
    </location>
</feature>
<evidence type="ECO:0000313" key="3">
    <source>
        <dbReference type="EMBL" id="RDW25139.1"/>
    </source>
</evidence>
<dbReference type="GO" id="GO:0005634">
    <property type="term" value="C:nucleus"/>
    <property type="evidence" value="ECO:0007669"/>
    <property type="project" value="TreeGrafter"/>
</dbReference>
<feature type="compositionally biased region" description="Gly residues" evidence="1">
    <location>
        <begin position="1"/>
        <end position="11"/>
    </location>
</feature>
<gene>
    <name evidence="3" type="ORF">B0I71DRAFT_133122</name>
</gene>
<dbReference type="SUPFAM" id="SSF52540">
    <property type="entry name" value="P-loop containing nucleoside triphosphate hydrolases"/>
    <property type="match status" value="1"/>
</dbReference>
<dbReference type="EMBL" id="KZ859011">
    <property type="protein sequence ID" value="RDW25139.1"/>
    <property type="molecule type" value="Genomic_DNA"/>
</dbReference>
<feature type="compositionally biased region" description="Polar residues" evidence="1">
    <location>
        <begin position="186"/>
        <end position="209"/>
    </location>
</feature>
<dbReference type="Gene3D" id="3.40.50.300">
    <property type="entry name" value="P-loop containing nucleotide triphosphate hydrolases"/>
    <property type="match status" value="1"/>
</dbReference>
<dbReference type="Proteomes" id="UP000256601">
    <property type="component" value="Unassembled WGS sequence"/>
</dbReference>
<dbReference type="Pfam" id="PF00004">
    <property type="entry name" value="AAA"/>
    <property type="match status" value="1"/>
</dbReference>
<name>A0A371C488_YARLL</name>
<dbReference type="PANTHER" id="PTHR23389:SF3">
    <property type="entry name" value="CHROMOSOME TRANSMISSION FIDELITY PROTEIN 18 HOMOLOG"/>
    <property type="match status" value="1"/>
</dbReference>
<feature type="region of interest" description="Disordered" evidence="1">
    <location>
        <begin position="184"/>
        <end position="209"/>
    </location>
</feature>
<feature type="region of interest" description="Disordered" evidence="1">
    <location>
        <begin position="107"/>
        <end position="127"/>
    </location>
</feature>
<feature type="domain" description="AAA+ ATPase" evidence="2">
    <location>
        <begin position="321"/>
        <end position="466"/>
    </location>
</feature>
<feature type="region of interest" description="Disordered" evidence="1">
    <location>
        <begin position="766"/>
        <end position="813"/>
    </location>
</feature>
<dbReference type="SMART" id="SM00382">
    <property type="entry name" value="AAA"/>
    <property type="match status" value="1"/>
</dbReference>
<dbReference type="GO" id="GO:0005524">
    <property type="term" value="F:ATP binding"/>
    <property type="evidence" value="ECO:0007669"/>
    <property type="project" value="InterPro"/>
</dbReference>
<dbReference type="InterPro" id="IPR003959">
    <property type="entry name" value="ATPase_AAA_core"/>
</dbReference>
<dbReference type="VEuPathDB" id="FungiDB:YALI1_D31568g"/>
<organism evidence="3 4">
    <name type="scientific">Yarrowia lipolytica</name>
    <name type="common">Candida lipolytica</name>
    <dbReference type="NCBI Taxonomy" id="4952"/>
    <lineage>
        <taxon>Eukaryota</taxon>
        <taxon>Fungi</taxon>
        <taxon>Dikarya</taxon>
        <taxon>Ascomycota</taxon>
        <taxon>Saccharomycotina</taxon>
        <taxon>Dipodascomycetes</taxon>
        <taxon>Dipodascales</taxon>
        <taxon>Dipodascales incertae sedis</taxon>
        <taxon>Yarrowia</taxon>
    </lineage>
</organism>
<dbReference type="InterPro" id="IPR003593">
    <property type="entry name" value="AAA+_ATPase"/>
</dbReference>
<proteinExistence type="predicted"/>
<dbReference type="AlphaFoldDB" id="A0A371C488"/>
<accession>A0A371C488</accession>
<sequence length="870" mass="97948">MSLDWGGGLFGSGSALDELQRVGTRSRELPRDESDMELSEGSDLSMSAEEDEGEGERGGEEVEPTSDPMTNHVTQMCDLDNHMTRFPSPAAEEDDFIAEMLRANEPKDLPASAASAAPSRDMSRDRTSPTRYITLYSGMTLSRAKKYIKTTRLRTMQQEEESLKNHYGIDVSGIRQKLVGQKFDSSETCNTPNPTAGDTGNTRPKTASCDTSKIPADAFSDSRHRAGLLVSGIGSRDGHLWVEKLRPQKLLDLNGHSDRHKDILYWLSEWNSFIFQTPSQAVQFKAKQREKWLKKSGRIEDAVHAGSRGVYEEREARDRPQKRILLVHGEPGTGKTTACGVLARHLGFNTLEMNASDDRGSEAFRRGVLGPMRTHSVTSKDRPNCVILDEIDGADPIFIDKLVKLVQRDEKEELWHERKNRHKKTSAKDKLNTLISRPIICIANNLHGLLYKLRPHCRIVNYGRLSPAQSLRIVQNVFRTEMKLQKLTSKQNRFLADICNSTDGDIRQAINILQFGTPEADTANLVDKSALWNNIVSSLFSHVPVGKDRANHVENLCQRSLRCGEWNKLVFGAFSAYITCLSGAGNLTQLTNIAKLDDWYHLYDLANTLGSRDSYHPYTLAAFSLMFGSTTKNHVTNVETDYSLTNQTQTQKLRLNDIYSNIPVELRRYLNKETLLDDLGMFLDTMTRQQRGVTPEQMASLAESLTSLGVSLKKENVYNEISSKREDVYVFVPPVCDLSRAPDGQPRDTNSVFLESLYKILTPDPTLKRPGEFSQVQPNKRHVAAHDLARDPDPRTRGGPPPSSSTAKKPSKSSTLLDFFIKETVEITPSQVVRNEAKEQQDTLNTWVSYFEGYSNAVRRDLTWEQLWME</sequence>
<dbReference type="GO" id="GO:0003677">
    <property type="term" value="F:DNA binding"/>
    <property type="evidence" value="ECO:0007669"/>
    <property type="project" value="TreeGrafter"/>
</dbReference>
<feature type="compositionally biased region" description="Basic and acidic residues" evidence="1">
    <location>
        <begin position="784"/>
        <end position="796"/>
    </location>
</feature>
<evidence type="ECO:0000256" key="1">
    <source>
        <dbReference type="SAM" id="MobiDB-lite"/>
    </source>
</evidence>
<dbReference type="GO" id="GO:0016887">
    <property type="term" value="F:ATP hydrolysis activity"/>
    <property type="evidence" value="ECO:0007669"/>
    <property type="project" value="InterPro"/>
</dbReference>
<feature type="region of interest" description="Disordered" evidence="1">
    <location>
        <begin position="1"/>
        <end position="70"/>
    </location>
</feature>
<protein>
    <recommendedName>
        <fullName evidence="2">AAA+ ATPase domain-containing protein</fullName>
    </recommendedName>
</protein>
<evidence type="ECO:0000313" key="4">
    <source>
        <dbReference type="Proteomes" id="UP000256601"/>
    </source>
</evidence>
<feature type="compositionally biased region" description="Low complexity" evidence="1">
    <location>
        <begin position="804"/>
        <end position="813"/>
    </location>
</feature>